<name>A0ABT8QTE8_9FIRM</name>
<dbReference type="InterPro" id="IPR014284">
    <property type="entry name" value="RNA_pol_sigma-70_dom"/>
</dbReference>
<evidence type="ECO:0000256" key="2">
    <source>
        <dbReference type="ARBA" id="ARBA00023015"/>
    </source>
</evidence>
<keyword evidence="2" id="KW-0805">Transcription regulation</keyword>
<dbReference type="InterPro" id="IPR039425">
    <property type="entry name" value="RNA_pol_sigma-70-like"/>
</dbReference>
<dbReference type="InterPro" id="IPR007627">
    <property type="entry name" value="RNA_pol_sigma70_r2"/>
</dbReference>
<evidence type="ECO:0000259" key="7">
    <source>
        <dbReference type="Pfam" id="PF08281"/>
    </source>
</evidence>
<feature type="domain" description="RNA polymerase sigma-70 region 2" evidence="6">
    <location>
        <begin position="25"/>
        <end position="95"/>
    </location>
</feature>
<dbReference type="InterPro" id="IPR036388">
    <property type="entry name" value="WH-like_DNA-bd_sf"/>
</dbReference>
<dbReference type="Pfam" id="PF08281">
    <property type="entry name" value="Sigma70_r4_2"/>
    <property type="match status" value="1"/>
</dbReference>
<evidence type="ECO:0000256" key="3">
    <source>
        <dbReference type="ARBA" id="ARBA00023082"/>
    </source>
</evidence>
<evidence type="ECO:0000256" key="5">
    <source>
        <dbReference type="ARBA" id="ARBA00023163"/>
    </source>
</evidence>
<keyword evidence="5" id="KW-0804">Transcription</keyword>
<feature type="domain" description="RNA polymerase sigma factor 70 region 4 type 2" evidence="7">
    <location>
        <begin position="136"/>
        <end position="179"/>
    </location>
</feature>
<keyword evidence="4" id="KW-0238">DNA-binding</keyword>
<dbReference type="PANTHER" id="PTHR43133:SF8">
    <property type="entry name" value="RNA POLYMERASE SIGMA FACTOR HI_1459-RELATED"/>
    <property type="match status" value="1"/>
</dbReference>
<organism evidence="8 9">
    <name type="scientific">Desulfosporosinus nitroreducens</name>
    <dbReference type="NCBI Taxonomy" id="2018668"/>
    <lineage>
        <taxon>Bacteria</taxon>
        <taxon>Bacillati</taxon>
        <taxon>Bacillota</taxon>
        <taxon>Clostridia</taxon>
        <taxon>Eubacteriales</taxon>
        <taxon>Desulfitobacteriaceae</taxon>
        <taxon>Desulfosporosinus</taxon>
    </lineage>
</organism>
<protein>
    <submittedName>
        <fullName evidence="8">Sigma-70 family RNA polymerase sigma factor</fullName>
    </submittedName>
</protein>
<accession>A0ABT8QTE8</accession>
<gene>
    <name evidence="8" type="ORF">M8H41_13720</name>
</gene>
<sequence>MKTDQANYIGRLKNQREEALEFVMDEYFPLVKGIVTQILLPLAKRELAEECISDVFLSVWHNAQKFKGESEVDFRKWLCAIAKYRAIDFYRREKKRLEIPSSGKESMDMFPPEESAEEHVLVKESIREMEKLLNFFSPVDRNILIMKFFWGMTSEEIAKKLGLSKSAVDNRIYRGKKQLVKGVVSLGDGGK</sequence>
<dbReference type="CDD" id="cd06171">
    <property type="entry name" value="Sigma70_r4"/>
    <property type="match status" value="1"/>
</dbReference>
<comment type="similarity">
    <text evidence="1">Belongs to the sigma-70 factor family. ECF subfamily.</text>
</comment>
<dbReference type="SUPFAM" id="SSF88946">
    <property type="entry name" value="Sigma2 domain of RNA polymerase sigma factors"/>
    <property type="match status" value="1"/>
</dbReference>
<dbReference type="NCBIfam" id="TIGR02937">
    <property type="entry name" value="sigma70-ECF"/>
    <property type="match status" value="1"/>
</dbReference>
<dbReference type="Proteomes" id="UP001176021">
    <property type="component" value="Unassembled WGS sequence"/>
</dbReference>
<dbReference type="Gene3D" id="1.10.1740.10">
    <property type="match status" value="1"/>
</dbReference>
<evidence type="ECO:0000313" key="9">
    <source>
        <dbReference type="Proteomes" id="UP001176021"/>
    </source>
</evidence>
<reference evidence="8" key="1">
    <citation type="submission" date="2022-05" db="EMBL/GenBank/DDBJ databases">
        <title>Expanded diversity of anoxic marine methylotrophy in a Black Sea sulfate reducing microorganism.</title>
        <authorList>
            <person name="Fischer P.Q."/>
            <person name="Stams A.J.M."/>
            <person name="Villanueva L."/>
            <person name="Sousa D.Z."/>
        </authorList>
    </citation>
    <scope>NUCLEOTIDE SEQUENCE</scope>
    <source>
        <strain evidence="8">P130</strain>
    </source>
</reference>
<keyword evidence="3" id="KW-0731">Sigma factor</keyword>
<proteinExistence type="inferred from homology"/>
<dbReference type="InterPro" id="IPR013324">
    <property type="entry name" value="RNA_pol_sigma_r3/r4-like"/>
</dbReference>
<comment type="caution">
    <text evidence="8">The sequence shown here is derived from an EMBL/GenBank/DDBJ whole genome shotgun (WGS) entry which is preliminary data.</text>
</comment>
<dbReference type="SUPFAM" id="SSF88659">
    <property type="entry name" value="Sigma3 and sigma4 domains of RNA polymerase sigma factors"/>
    <property type="match status" value="1"/>
</dbReference>
<evidence type="ECO:0000256" key="1">
    <source>
        <dbReference type="ARBA" id="ARBA00010641"/>
    </source>
</evidence>
<evidence type="ECO:0000313" key="8">
    <source>
        <dbReference type="EMBL" id="MDO0823905.1"/>
    </source>
</evidence>
<dbReference type="InterPro" id="IPR013249">
    <property type="entry name" value="RNA_pol_sigma70_r4_t2"/>
</dbReference>
<keyword evidence="9" id="KW-1185">Reference proteome</keyword>
<evidence type="ECO:0000259" key="6">
    <source>
        <dbReference type="Pfam" id="PF04542"/>
    </source>
</evidence>
<dbReference type="Gene3D" id="1.10.10.10">
    <property type="entry name" value="Winged helix-like DNA-binding domain superfamily/Winged helix DNA-binding domain"/>
    <property type="match status" value="1"/>
</dbReference>
<evidence type="ECO:0000256" key="4">
    <source>
        <dbReference type="ARBA" id="ARBA00023125"/>
    </source>
</evidence>
<dbReference type="RefSeq" id="WP_302049041.1">
    <property type="nucleotide sequence ID" value="NZ_JAMJEV010000010.1"/>
</dbReference>
<dbReference type="Pfam" id="PF04542">
    <property type="entry name" value="Sigma70_r2"/>
    <property type="match status" value="1"/>
</dbReference>
<dbReference type="EMBL" id="JAMJEV010000010">
    <property type="protein sequence ID" value="MDO0823905.1"/>
    <property type="molecule type" value="Genomic_DNA"/>
</dbReference>
<dbReference type="InterPro" id="IPR013325">
    <property type="entry name" value="RNA_pol_sigma_r2"/>
</dbReference>
<dbReference type="PANTHER" id="PTHR43133">
    <property type="entry name" value="RNA POLYMERASE ECF-TYPE SIGMA FACTO"/>
    <property type="match status" value="1"/>
</dbReference>